<name>A0A834HT38_RHYFE</name>
<dbReference type="AlphaFoldDB" id="A0A834HT38"/>
<evidence type="ECO:0000256" key="1">
    <source>
        <dbReference type="SAM" id="Phobius"/>
    </source>
</evidence>
<organism evidence="2 3">
    <name type="scientific">Rhynchophorus ferrugineus</name>
    <name type="common">Red palm weevil</name>
    <name type="synonym">Curculio ferrugineus</name>
    <dbReference type="NCBI Taxonomy" id="354439"/>
    <lineage>
        <taxon>Eukaryota</taxon>
        <taxon>Metazoa</taxon>
        <taxon>Ecdysozoa</taxon>
        <taxon>Arthropoda</taxon>
        <taxon>Hexapoda</taxon>
        <taxon>Insecta</taxon>
        <taxon>Pterygota</taxon>
        <taxon>Neoptera</taxon>
        <taxon>Endopterygota</taxon>
        <taxon>Coleoptera</taxon>
        <taxon>Polyphaga</taxon>
        <taxon>Cucujiformia</taxon>
        <taxon>Curculionidae</taxon>
        <taxon>Dryophthorinae</taxon>
        <taxon>Rhynchophorus</taxon>
    </lineage>
</organism>
<keyword evidence="1" id="KW-0812">Transmembrane</keyword>
<keyword evidence="1" id="KW-0472">Membrane</keyword>
<dbReference type="Proteomes" id="UP000625711">
    <property type="component" value="Unassembled WGS sequence"/>
</dbReference>
<sequence length="158" mass="18196">MLDMYNHLCYNGKVRLVVVNNELNINHATPLGSKPSGIIPFRHGLYTTTYGTCVSFADCDRTNPHSRFFATTTIDARKLSTAASLQSLRQRLVFSWPQRVFGYSYRYRFRQSRPVFYSPIIELFVVIGQFSLGYRDLLGNSYADTLGIRNYLAHMHQL</sequence>
<keyword evidence="1" id="KW-1133">Transmembrane helix</keyword>
<dbReference type="EMBL" id="JAACXV010014526">
    <property type="protein sequence ID" value="KAF7266617.1"/>
    <property type="molecule type" value="Genomic_DNA"/>
</dbReference>
<protein>
    <submittedName>
        <fullName evidence="2">Uncharacterized protein</fullName>
    </submittedName>
</protein>
<evidence type="ECO:0000313" key="2">
    <source>
        <dbReference type="EMBL" id="KAF7266617.1"/>
    </source>
</evidence>
<comment type="caution">
    <text evidence="2">The sequence shown here is derived from an EMBL/GenBank/DDBJ whole genome shotgun (WGS) entry which is preliminary data.</text>
</comment>
<keyword evidence="3" id="KW-1185">Reference proteome</keyword>
<gene>
    <name evidence="2" type="ORF">GWI33_020118</name>
</gene>
<feature type="transmembrane region" description="Helical" evidence="1">
    <location>
        <begin position="115"/>
        <end position="134"/>
    </location>
</feature>
<accession>A0A834HT38</accession>
<proteinExistence type="predicted"/>
<evidence type="ECO:0000313" key="3">
    <source>
        <dbReference type="Proteomes" id="UP000625711"/>
    </source>
</evidence>
<reference evidence="2" key="1">
    <citation type="submission" date="2020-08" db="EMBL/GenBank/DDBJ databases">
        <title>Genome sequencing and assembly of the red palm weevil Rhynchophorus ferrugineus.</title>
        <authorList>
            <person name="Dias G.B."/>
            <person name="Bergman C.M."/>
            <person name="Manee M."/>
        </authorList>
    </citation>
    <scope>NUCLEOTIDE SEQUENCE</scope>
    <source>
        <strain evidence="2">AA-2017</strain>
        <tissue evidence="2">Whole larva</tissue>
    </source>
</reference>